<dbReference type="GeneID" id="93337867"/>
<feature type="transmembrane region" description="Helical" evidence="5">
    <location>
        <begin position="159"/>
        <end position="188"/>
    </location>
</feature>
<dbReference type="InterPro" id="IPR035952">
    <property type="entry name" value="Rhomboid-like_sf"/>
</dbReference>
<accession>A0A1T4X3S9</accession>
<keyword evidence="2 5" id="KW-0812">Transmembrane</keyword>
<dbReference type="RefSeq" id="WP_078784337.1">
    <property type="nucleotide sequence ID" value="NZ_CAKVQS010000013.1"/>
</dbReference>
<evidence type="ECO:0000256" key="4">
    <source>
        <dbReference type="ARBA" id="ARBA00023136"/>
    </source>
</evidence>
<feature type="transmembrane region" description="Helical" evidence="5">
    <location>
        <begin position="20"/>
        <end position="37"/>
    </location>
</feature>
<feature type="transmembrane region" description="Helical" evidence="5">
    <location>
        <begin position="96"/>
        <end position="118"/>
    </location>
</feature>
<feature type="transmembrane region" description="Helical" evidence="5">
    <location>
        <begin position="57"/>
        <end position="84"/>
    </location>
</feature>
<evidence type="ECO:0000313" key="7">
    <source>
        <dbReference type="Proteomes" id="UP000190286"/>
    </source>
</evidence>
<evidence type="ECO:0000256" key="5">
    <source>
        <dbReference type="SAM" id="Phobius"/>
    </source>
</evidence>
<keyword evidence="7" id="KW-1185">Reference proteome</keyword>
<keyword evidence="3 5" id="KW-1133">Transmembrane helix</keyword>
<gene>
    <name evidence="6" type="ORF">SAMN02745178_01400</name>
</gene>
<proteinExistence type="predicted"/>
<evidence type="ECO:0000256" key="2">
    <source>
        <dbReference type="ARBA" id="ARBA00022692"/>
    </source>
</evidence>
<organism evidence="6 7">
    <name type="scientific">Gemmiger formicilis</name>
    <dbReference type="NCBI Taxonomy" id="745368"/>
    <lineage>
        <taxon>Bacteria</taxon>
        <taxon>Bacillati</taxon>
        <taxon>Bacillota</taxon>
        <taxon>Clostridia</taxon>
        <taxon>Eubacteriales</taxon>
        <taxon>Gemmiger</taxon>
    </lineage>
</organism>
<dbReference type="Proteomes" id="UP000190286">
    <property type="component" value="Unassembled WGS sequence"/>
</dbReference>
<dbReference type="EMBL" id="FUYF01000006">
    <property type="protein sequence ID" value="SKA84313.1"/>
    <property type="molecule type" value="Genomic_DNA"/>
</dbReference>
<evidence type="ECO:0000256" key="1">
    <source>
        <dbReference type="ARBA" id="ARBA00004141"/>
    </source>
</evidence>
<feature type="transmembrane region" description="Helical" evidence="5">
    <location>
        <begin position="124"/>
        <end position="147"/>
    </location>
</feature>
<dbReference type="SUPFAM" id="SSF144091">
    <property type="entry name" value="Rhomboid-like"/>
    <property type="match status" value="1"/>
</dbReference>
<protein>
    <recommendedName>
        <fullName evidence="8">Rhomboid family protein</fullName>
    </recommendedName>
</protein>
<dbReference type="OrthoDB" id="9778756at2"/>
<sequence length="214" mass="24847">MNWIDKLERRYGNLGIPNLINGLLIGQLAAGIIMLFFNRDFGSLLMLSRTYVLHGQIWRLITFLFQPIWLGGVFGVLNLLFYYWLGNALARVWGDFRTTLFLALGMLGAWVSCFLTGYAGPSAIFQSMLFAYTWLWPDQMVLLFGIIPFKMKYLGWIELAFWAFSFLTGSFAIKVSLVLGLAGFLAFYGREVFDWCVDAVKDWKRRRDWENRNR</sequence>
<dbReference type="AlphaFoldDB" id="A0A1T4X3S9"/>
<dbReference type="STRING" id="745368.SAMN02745178_01400"/>
<dbReference type="Gene3D" id="1.20.1540.10">
    <property type="entry name" value="Rhomboid-like"/>
    <property type="match status" value="1"/>
</dbReference>
<dbReference type="GO" id="GO:0016020">
    <property type="term" value="C:membrane"/>
    <property type="evidence" value="ECO:0007669"/>
    <property type="project" value="UniProtKB-SubCell"/>
</dbReference>
<evidence type="ECO:0008006" key="8">
    <source>
        <dbReference type="Google" id="ProtNLM"/>
    </source>
</evidence>
<reference evidence="6 7" key="1">
    <citation type="submission" date="2017-02" db="EMBL/GenBank/DDBJ databases">
        <authorList>
            <person name="Peterson S.W."/>
        </authorList>
    </citation>
    <scope>NUCLEOTIDE SEQUENCE [LARGE SCALE GENOMIC DNA]</scope>
    <source>
        <strain evidence="6 7">ATCC 27749</strain>
    </source>
</reference>
<evidence type="ECO:0000313" key="6">
    <source>
        <dbReference type="EMBL" id="SKA84313.1"/>
    </source>
</evidence>
<name>A0A1T4X3S9_9FIRM</name>
<evidence type="ECO:0000256" key="3">
    <source>
        <dbReference type="ARBA" id="ARBA00022989"/>
    </source>
</evidence>
<keyword evidence="4 5" id="KW-0472">Membrane</keyword>
<comment type="subcellular location">
    <subcellularLocation>
        <location evidence="1">Membrane</location>
        <topology evidence="1">Multi-pass membrane protein</topology>
    </subcellularLocation>
</comment>